<dbReference type="InterPro" id="IPR005861">
    <property type="entry name" value="HisP_aminotrans"/>
</dbReference>
<comment type="subunit">
    <text evidence="2 6">Homodimer.</text>
</comment>
<dbReference type="GO" id="GO:0000105">
    <property type="term" value="P:L-histidine biosynthetic process"/>
    <property type="evidence" value="ECO:0007669"/>
    <property type="project" value="InterPro"/>
</dbReference>
<dbReference type="HAMAP" id="MF_01513">
    <property type="entry name" value="Phe_aminotrans_2"/>
    <property type="match status" value="1"/>
</dbReference>
<dbReference type="GO" id="GO:0004400">
    <property type="term" value="F:histidinol-phosphate transaminase activity"/>
    <property type="evidence" value="ECO:0007669"/>
    <property type="project" value="InterPro"/>
</dbReference>
<evidence type="ECO:0000256" key="3">
    <source>
        <dbReference type="ARBA" id="ARBA00022576"/>
    </source>
</evidence>
<comment type="catalytic activity">
    <reaction evidence="6">
        <text>an aromatic L-alpha-amino acid + 2-oxoglutarate = an aromatic oxo-acid + L-glutamate</text>
        <dbReference type="Rhea" id="RHEA:17533"/>
        <dbReference type="ChEBI" id="CHEBI:16810"/>
        <dbReference type="ChEBI" id="CHEBI:29985"/>
        <dbReference type="ChEBI" id="CHEBI:73309"/>
        <dbReference type="ChEBI" id="CHEBI:84824"/>
        <dbReference type="EC" id="2.6.1.57"/>
    </reaction>
</comment>
<name>A0A239I0C8_9ACTN</name>
<evidence type="ECO:0000313" key="8">
    <source>
        <dbReference type="EMBL" id="SNS86798.1"/>
    </source>
</evidence>
<feature type="modified residue" description="N6-(pyridoxal phosphate)lysine" evidence="6">
    <location>
        <position position="265"/>
    </location>
</feature>
<dbReference type="NCBIfam" id="NF002878">
    <property type="entry name" value="PRK03321.1"/>
    <property type="match status" value="1"/>
</dbReference>
<sequence length="401" mass="43270">MRATARATGAQCVAPPAPFPVSPRREPVCRKASPGRAGARMVWGMSPKLRRELDGIPTYKPGRPPAVEEGVTAYKLSSNENPYAPLPGVLEAATAAAENFNRYPDMACTALHAELAHRFGVPEEHIATGTGSVGVAQQLLQSTAGPGDEVIYAWRSFEAYPIITQITGAASVRVPLDAGETHDLDAMAAAITDRTRLIFVCNPNNPTGTVVRREALERFLDRVPPDVLVVLDEAYKEFIRDPEVPDGVEVYRDRPNVAVLRTFSKAYGLAGLRVGFAIAHEPVAAALRKTAVPFGVSQLAQDAAVASLRAEAALLERVDALVGERTRVFDRLTAQGWTVPETHANFVWLRLGERTTDFAAACERAGVTVRPFAGEGVRITVGEEAANDVLIRTAEAFRKEL</sequence>
<dbReference type="GO" id="GO:0030170">
    <property type="term" value="F:pyridoxal phosphate binding"/>
    <property type="evidence" value="ECO:0007669"/>
    <property type="project" value="UniProtKB-UniRule"/>
</dbReference>
<dbReference type="Gene3D" id="3.40.640.10">
    <property type="entry name" value="Type I PLP-dependent aspartate aminotransferase-like (Major domain)"/>
    <property type="match status" value="1"/>
</dbReference>
<dbReference type="Gene3D" id="3.90.1150.10">
    <property type="entry name" value="Aspartate Aminotransferase, domain 1"/>
    <property type="match status" value="1"/>
</dbReference>
<dbReference type="InterPro" id="IPR015422">
    <property type="entry name" value="PyrdxlP-dep_Trfase_small"/>
</dbReference>
<dbReference type="InterPro" id="IPR001917">
    <property type="entry name" value="Aminotrans_II_pyridoxalP_BS"/>
</dbReference>
<dbReference type="NCBIfam" id="TIGR01141">
    <property type="entry name" value="hisC"/>
    <property type="match status" value="1"/>
</dbReference>
<dbReference type="GO" id="GO:0008793">
    <property type="term" value="F:aromatic-amino-acid transaminase activity"/>
    <property type="evidence" value="ECO:0007669"/>
    <property type="project" value="UniProtKB-UniRule"/>
</dbReference>
<evidence type="ECO:0000256" key="5">
    <source>
        <dbReference type="ARBA" id="ARBA00022898"/>
    </source>
</evidence>
<protein>
    <recommendedName>
        <fullName evidence="6">Aromatic amino acid aminotransferase</fullName>
        <shortName evidence="6">ArAT</shortName>
        <ecNumber evidence="6">2.6.1.57</ecNumber>
    </recommendedName>
</protein>
<dbReference type="EMBL" id="FZOF01000009">
    <property type="protein sequence ID" value="SNS86798.1"/>
    <property type="molecule type" value="Genomic_DNA"/>
</dbReference>
<dbReference type="HAMAP" id="MF_01023">
    <property type="entry name" value="HisC_aminotrans_2"/>
    <property type="match status" value="1"/>
</dbReference>
<proteinExistence type="inferred from homology"/>
<evidence type="ECO:0000313" key="9">
    <source>
        <dbReference type="Proteomes" id="UP000198280"/>
    </source>
</evidence>
<dbReference type="InterPro" id="IPR015424">
    <property type="entry name" value="PyrdxlP-dep_Trfase"/>
</dbReference>
<evidence type="ECO:0000259" key="7">
    <source>
        <dbReference type="Pfam" id="PF00155"/>
    </source>
</evidence>
<dbReference type="InterPro" id="IPR004839">
    <property type="entry name" value="Aminotransferase_I/II_large"/>
</dbReference>
<comment type="function">
    <text evidence="6">Aminotransferase that catalyzes the conversion of aromatic amino acids and 2-oxoglutarate into corresponding aromatic oxo acids and L-glutamate.</text>
</comment>
<dbReference type="InterPro" id="IPR050106">
    <property type="entry name" value="HistidinolP_aminotransfase"/>
</dbReference>
<keyword evidence="9" id="KW-1185">Reference proteome</keyword>
<dbReference type="InterPro" id="IPR015421">
    <property type="entry name" value="PyrdxlP-dep_Trfase_major"/>
</dbReference>
<evidence type="ECO:0000256" key="6">
    <source>
        <dbReference type="HAMAP-Rule" id="MF_01513"/>
    </source>
</evidence>
<comment type="similarity">
    <text evidence="6">Belongs to the class-II pyridoxal-phosphate-dependent aminotransferase family.</text>
</comment>
<dbReference type="PANTHER" id="PTHR43643">
    <property type="entry name" value="HISTIDINOL-PHOSPHATE AMINOTRANSFERASE 2"/>
    <property type="match status" value="1"/>
</dbReference>
<accession>A0A239I0C8</accession>
<organism evidence="8 9">
    <name type="scientific">Actinacidiphila glaucinigra</name>
    <dbReference type="NCBI Taxonomy" id="235986"/>
    <lineage>
        <taxon>Bacteria</taxon>
        <taxon>Bacillati</taxon>
        <taxon>Actinomycetota</taxon>
        <taxon>Actinomycetes</taxon>
        <taxon>Kitasatosporales</taxon>
        <taxon>Streptomycetaceae</taxon>
        <taxon>Actinacidiphila</taxon>
    </lineage>
</organism>
<dbReference type="Pfam" id="PF00155">
    <property type="entry name" value="Aminotran_1_2"/>
    <property type="match status" value="1"/>
</dbReference>
<dbReference type="PROSITE" id="PS00599">
    <property type="entry name" value="AA_TRANSFER_CLASS_2"/>
    <property type="match status" value="1"/>
</dbReference>
<comment type="cofactor">
    <cofactor evidence="1 6">
        <name>pyridoxal 5'-phosphate</name>
        <dbReference type="ChEBI" id="CHEBI:597326"/>
    </cofactor>
</comment>
<dbReference type="CDD" id="cd00609">
    <property type="entry name" value="AAT_like"/>
    <property type="match status" value="1"/>
</dbReference>
<gene>
    <name evidence="6" type="primary">pat</name>
    <name evidence="8" type="ORF">SAMN05216252_109189</name>
</gene>
<reference evidence="8 9" key="1">
    <citation type="submission" date="2017-06" db="EMBL/GenBank/DDBJ databases">
        <authorList>
            <person name="Kim H.J."/>
            <person name="Triplett B.A."/>
        </authorList>
    </citation>
    <scope>NUCLEOTIDE SEQUENCE [LARGE SCALE GENOMIC DNA]</scope>
    <source>
        <strain evidence="8 9">CGMCC 4.1858</strain>
    </source>
</reference>
<dbReference type="Proteomes" id="UP000198280">
    <property type="component" value="Unassembled WGS sequence"/>
</dbReference>
<dbReference type="EC" id="2.6.1.57" evidence="6"/>
<dbReference type="PANTHER" id="PTHR43643:SF3">
    <property type="entry name" value="HISTIDINOL-PHOSPHATE AMINOTRANSFERASE"/>
    <property type="match status" value="1"/>
</dbReference>
<evidence type="ECO:0000256" key="4">
    <source>
        <dbReference type="ARBA" id="ARBA00022679"/>
    </source>
</evidence>
<dbReference type="SUPFAM" id="SSF53383">
    <property type="entry name" value="PLP-dependent transferases"/>
    <property type="match status" value="1"/>
</dbReference>
<keyword evidence="4 6" id="KW-0808">Transferase</keyword>
<dbReference type="AlphaFoldDB" id="A0A239I0C8"/>
<evidence type="ECO:0000256" key="2">
    <source>
        <dbReference type="ARBA" id="ARBA00011738"/>
    </source>
</evidence>
<keyword evidence="5 6" id="KW-0663">Pyridoxal phosphate</keyword>
<evidence type="ECO:0000256" key="1">
    <source>
        <dbReference type="ARBA" id="ARBA00001933"/>
    </source>
</evidence>
<feature type="domain" description="Aminotransferase class I/classII large" evidence="7">
    <location>
        <begin position="75"/>
        <end position="392"/>
    </location>
</feature>
<keyword evidence="3 6" id="KW-0032">Aminotransferase</keyword>
<dbReference type="InterPro" id="IPR024892">
    <property type="entry name" value="ArAT"/>
</dbReference>